<dbReference type="InterPro" id="IPR006442">
    <property type="entry name" value="Antitoxin_Phd/YefM"/>
</dbReference>
<sequence length="77" mass="8368">MTTKTISVSDLRANLTSILELVKKGKTVIVTYHGKPIANIMPPSDRRAVAIAQLKALRKTAIIGDILSPLDEPWEAS</sequence>
<organism evidence="3 4">
    <name type="scientific">Candidatus Opimibacter skivensis</name>
    <dbReference type="NCBI Taxonomy" id="2982028"/>
    <lineage>
        <taxon>Bacteria</taxon>
        <taxon>Pseudomonadati</taxon>
        <taxon>Bacteroidota</taxon>
        <taxon>Saprospiria</taxon>
        <taxon>Saprospirales</taxon>
        <taxon>Saprospiraceae</taxon>
        <taxon>Candidatus Opimibacter</taxon>
    </lineage>
</organism>
<protein>
    <recommendedName>
        <fullName evidence="2">Antitoxin</fullName>
    </recommendedName>
</protein>
<dbReference type="EMBL" id="JADKGY010000008">
    <property type="protein sequence ID" value="MBK9983087.1"/>
    <property type="molecule type" value="Genomic_DNA"/>
</dbReference>
<dbReference type="Proteomes" id="UP000808337">
    <property type="component" value="Unassembled WGS sequence"/>
</dbReference>
<gene>
    <name evidence="3" type="ORF">IPP15_11810</name>
</gene>
<proteinExistence type="inferred from homology"/>
<dbReference type="NCBIfam" id="TIGR01552">
    <property type="entry name" value="phd_fam"/>
    <property type="match status" value="1"/>
</dbReference>
<dbReference type="Gene3D" id="3.40.1620.10">
    <property type="entry name" value="YefM-like domain"/>
    <property type="match status" value="1"/>
</dbReference>
<dbReference type="Pfam" id="PF02604">
    <property type="entry name" value="PhdYeFM_antitox"/>
    <property type="match status" value="1"/>
</dbReference>
<comment type="caution">
    <text evidence="3">The sequence shown here is derived from an EMBL/GenBank/DDBJ whole genome shotgun (WGS) entry which is preliminary data.</text>
</comment>
<dbReference type="InterPro" id="IPR051416">
    <property type="entry name" value="phD-YefM_TA_antitoxins"/>
</dbReference>
<evidence type="ECO:0000313" key="4">
    <source>
        <dbReference type="Proteomes" id="UP000808337"/>
    </source>
</evidence>
<dbReference type="InterPro" id="IPR036165">
    <property type="entry name" value="YefM-like_sf"/>
</dbReference>
<comment type="function">
    <text evidence="2">Antitoxin component of a type II toxin-antitoxin (TA) system.</text>
</comment>
<evidence type="ECO:0000256" key="2">
    <source>
        <dbReference type="RuleBase" id="RU362080"/>
    </source>
</evidence>
<dbReference type="PANTHER" id="PTHR35377:SF8">
    <property type="entry name" value="ANTITOXIN VAPB22"/>
    <property type="match status" value="1"/>
</dbReference>
<dbReference type="AlphaFoldDB" id="A0A9D7SU22"/>
<evidence type="ECO:0000256" key="1">
    <source>
        <dbReference type="ARBA" id="ARBA00009981"/>
    </source>
</evidence>
<name>A0A9D7SU22_9BACT</name>
<evidence type="ECO:0000313" key="3">
    <source>
        <dbReference type="EMBL" id="MBK9983087.1"/>
    </source>
</evidence>
<dbReference type="PANTHER" id="PTHR35377">
    <property type="entry name" value="ANTITOXIN VAPB49-RELATED-RELATED"/>
    <property type="match status" value="1"/>
</dbReference>
<reference evidence="3 4" key="1">
    <citation type="submission" date="2020-10" db="EMBL/GenBank/DDBJ databases">
        <title>Connecting structure to function with the recovery of over 1000 high-quality activated sludge metagenome-assembled genomes encoding full-length rRNA genes using long-read sequencing.</title>
        <authorList>
            <person name="Singleton C.M."/>
            <person name="Petriglieri F."/>
            <person name="Kristensen J.M."/>
            <person name="Kirkegaard R.H."/>
            <person name="Michaelsen T.Y."/>
            <person name="Andersen M.H."/>
            <person name="Karst S.M."/>
            <person name="Dueholm M.S."/>
            <person name="Nielsen P.H."/>
            <person name="Albertsen M."/>
        </authorList>
    </citation>
    <scope>NUCLEOTIDE SEQUENCE [LARGE SCALE GENOMIC DNA]</scope>
    <source>
        <strain evidence="3">Ribe_18-Q3-R11-54_MAXAC.273</strain>
    </source>
</reference>
<comment type="similarity">
    <text evidence="1 2">Belongs to the phD/YefM antitoxin family.</text>
</comment>
<dbReference type="SUPFAM" id="SSF143120">
    <property type="entry name" value="YefM-like"/>
    <property type="match status" value="1"/>
</dbReference>
<accession>A0A9D7SU22</accession>